<feature type="disulfide bond" evidence="4">
    <location>
        <begin position="2257"/>
        <end position="2266"/>
    </location>
</feature>
<evidence type="ECO:0000256" key="3">
    <source>
        <dbReference type="ARBA" id="ARBA00023157"/>
    </source>
</evidence>
<organism evidence="7 8">
    <name type="scientific">Naegleria fowleri</name>
    <name type="common">Brain eating amoeba</name>
    <dbReference type="NCBI Taxonomy" id="5763"/>
    <lineage>
        <taxon>Eukaryota</taxon>
        <taxon>Discoba</taxon>
        <taxon>Heterolobosea</taxon>
        <taxon>Tetramitia</taxon>
        <taxon>Eutetramitia</taxon>
        <taxon>Vahlkampfiidae</taxon>
        <taxon>Naegleria</taxon>
    </lineage>
</organism>
<feature type="domain" description="EGF-like" evidence="6">
    <location>
        <begin position="1983"/>
        <end position="2015"/>
    </location>
</feature>
<evidence type="ECO:0000256" key="5">
    <source>
        <dbReference type="SAM" id="SignalP"/>
    </source>
</evidence>
<reference evidence="7 8" key="1">
    <citation type="journal article" date="2019" name="Sci. Rep.">
        <title>Nanopore sequencing improves the draft genome of the human pathogenic amoeba Naegleria fowleri.</title>
        <authorList>
            <person name="Liechti N."/>
            <person name="Schurch N."/>
            <person name="Bruggmann R."/>
            <person name="Wittwer M."/>
        </authorList>
    </citation>
    <scope>NUCLEOTIDE SEQUENCE [LARGE SCALE GENOMIC DNA]</scope>
    <source>
        <strain evidence="7 8">ATCC 30894</strain>
    </source>
</reference>
<feature type="disulfide bond" evidence="4">
    <location>
        <begin position="1886"/>
        <end position="1895"/>
    </location>
</feature>
<feature type="disulfide bond" evidence="4">
    <location>
        <begin position="1570"/>
        <end position="1579"/>
    </location>
</feature>
<keyword evidence="3 4" id="KW-1015">Disulfide bond</keyword>
<feature type="domain" description="EGF-like" evidence="6">
    <location>
        <begin position="1186"/>
        <end position="1225"/>
    </location>
</feature>
<dbReference type="Gene3D" id="2.10.25.10">
    <property type="entry name" value="Laminin"/>
    <property type="match status" value="18"/>
</dbReference>
<dbReference type="SMART" id="SM00181">
    <property type="entry name" value="EGF"/>
    <property type="match status" value="36"/>
</dbReference>
<dbReference type="VEuPathDB" id="AmoebaDB:NF0085830"/>
<feature type="disulfide bond" evidence="4">
    <location>
        <begin position="2177"/>
        <end position="2186"/>
    </location>
</feature>
<sequence>MTTAQRLQSKHSFPSPPYSSFSMQLLLVLLLLLPLIQSPFHSTTTTTTSRTAQFQNFVLGDPSVVTLPYCSVLSVSPNNVVIPSGSMLTLTVSHPNDLYMPTLSKTSMLSQLDASTFASTAKNCFSLVNVVNVNDFLTASDVKVANSKTMTVVFNSVGTNKQYSLRINNCFAYTRRVMATFIEFIPLPVIVIHGFSTGTKTALTFTPSVSSSTLFASTCMANIPNKVLSYQPISGTATGPSNIVNNPVVDMSLGSSGKLLLGGKWNANDLDIILNQVTYHGYNYKFLQDIRIEMRKPNATFVRIPLKFKRHISLASEWVTLDAFEVLPRRAADPSELEFWFNNYFVDKTVSDIQVTIDPNVATVSIVDATGAAAVTDVNILLTYNYYQATFYDVDSNPTFQFTISDGVLTSFLMTQYATIFQCALKKRRNMYQYYAQTVYHFIGYSSHHRMLTFDTANKWYSIGASVNTSSPMFSQNTVSFSDFVNTNTQNQNGIKVTLMESAATDYDINFYSQNYLVSIPHHKEPLATSPLDFTILDSTDMNSGILITQEDFQLQFQQDPTANCNQDLDSNIGNQLKYFFESYDHTIIKLPEYSQRLNFSSSSVALGADKNSLEMTYSNVGYFQDFTIEMDMSIIQFLEPRITSNDYSFTVIPDTTPFMETNATLLINITNSGGVEGTFVLNVTCAAPIAIVNTQGGYRVLTIAPTATSSVFINVTSEIINSLQLVPCSVTIQIIREELWSYSDKSLTMQHNITIDHGYFVPRCQARYYEPYVFVERVELVKPEFTRNSSLSFSNIVMVQLKSNGTDPISATIKATLDSISGNPFQTYDQYRMALSPSNDPTILNFTIQSNAAVQILTERLDQKIYNFVLNISLLEDYVCWSNVGKGGLFNFSFHVEYQCPLGYTDTLCDMPICFGHNSSDNATCSSHGRCVLPDTCECDNNYISENCSIPVCFGIASNNSNSCHGQGICVSANNCSCFEGFTGNECEIPKCFGIPADSPLVCSGHGSCLFKDNCSCHDGYVTENCSLPVCFGYNSSSPQVCSSHGVCLSPNNCSCHENYVSLNCSIPVCYGIRADHESLVCSARGQCLDANYCQCREGYLGQNCSLSLCFNIPSNDSSLVCTSHGVCQDYNLCQCFEGYVSPNCSESVCFGINATSPHVCSSHGMCMSPDVCDCDMNYISENCSIPVCFGVAANESHTCSGHGQCMSANNCSCDIGYTGENCEIAICFGILSNDTFRVCSNHGECVAFNNCSCHSGYISHDCSEPVCFGHNATSLLVCSSHGECVAPNNCSCHEGYVSSNCSIPLCFGIRSDNFSHVCSGHGICQDYNNCQCKDGYVSQNCSEPVCFDINATSRLVCSSHGKCLAPNECKCDEKYISENCSIPVCFGVAANESHTCSKHGQCMSANNCSCDEGYAGDNCQIPICYGVWANNTVHACSGHGDCVSFNNCSCHSGYISHDCSEPVCFGHNATSLLVCSSHGECVAPNNCSCHEGYVSSNCSIPLCFGIRSDNFSHVCSGHGICQDYNNCQCKDGYVSQNCSEPVCFGFNSTSMHVCSSHGECVAHDECLCASNYTSPNCSIPLCFGKRADDPSVCSSHGHCVEPNVCSCKTGTYGSACEISDCFGILSNQSNACNGNGICTDFNLCECFSNFTGPTCSISACFGFASNDSRACSGGRGECLGPNQCQCHENYFGTNCEISKCFGIFSNQTELVCSGNGQCVNSDQCNCTANYVDAKCSTPVCFDLNTSHPNVCSSHGECVAPNNCSCSPEYTSENCSIPKCYGIRADNFSHVCSGHGICVDVNTCQCDKGYTSHDCSEPICFGYNASHPQVCNSHGRCVSRDMCECHENYTSENCSIPICFGIPANHSNHACHGNGVCENANNCSCFEGFTSSNCSIPICFGIRADHHSEVCSSHGECIAPNNCSCMNGYTSHNCSIPICFGNKANEENACSRHGFCVGPNQCECLEGYIGSECEIALCYGIPSNDTSHTCSGHGVCESFNNCTCDPAFDGMNCEIQVQNNQSASHNQTGATNATCPQVNGLVCSGNGECLHNGTCACNEGYVSHNCSEPVCFGFNATDVIRVCNSHGRCISRDVCQCDKGYTSHDCSEPICFGYNASHPQVCNSHGRCVSRDMCECHENYTSENCSIPICFGIPANHSNHACHGNGVCENANHCSCFEGYYGPQCDLVKCFDILSDHASEICSGRGNCSQTNVCQCDTNYFGSDCNLTTCNGIVSNHTSSVCNGRGTCSSFNTCTCVGGYYGKWCEMSLCNVSSCIHGHCEGSSFCQCDPHWTGDSCMTPTCFGKSANDRSVCNGNGNCTDIDVCNCTWNYKGIQCDILQIGVDECNLYPVMTLKESDWFPKLLNFDLTKSISNNSTATATQNVWLHSNVEFRENIPYSSLLHLNNKFNYQLLIENKGKRSFQFRVHSYCKESGSFKQLGVPSIHEQELLQGATQTIEDVDSFGFGFYFTNSQFNKLENITCYIHAEFLPSGMFESCQNADQSHHSFKQLHNISIIFENVNSCQFIDEEDVALSSQMDSSRLINTFEHYEPIFKELLLQQSTFTENTTVSTSLQNSESPSIIEIMNIFTQKRNNWIITPFDLNNSTMMAAHLLLTAQVSNLENQFGTFLPTLYCKDERITSGLEFTEQFKKTQPPIVLYNDMKSTFFQFNVTILNFTGNIDFGRVKGGKEGIATVSIDDMDLNCTLFLIPNPETCWLSTLSTSIQEAKSTNSTKRKFFSFDDKKLFKNLMSKLKLPLVSGEFTFLQEVRPFEIGVVALTYTCMSLGFASILCGTKIPRDRKHSLLQLVDFVNEKTRKKLLAKFNKDSQGQGESEPIVTEFLCENCGHRTLKKAKYTIQVESYQKEVSFNVCESQNCFDALSSIHNINYSSCYKCFDCEMGLELNEAPFYGINLDHLTSSDMIPPIMSQSILFSNNNYPMSTTEHVGDDHHITLQEWNNNDEQVIDLLYGGEEGEEEDDHPILYTA</sequence>
<feature type="disulfide bond" evidence="4">
    <location>
        <begin position="2005"/>
        <end position="2014"/>
    </location>
</feature>
<dbReference type="PANTHER" id="PTHR11219:SF70">
    <property type="entry name" value="EGF-LIKE DOMAIN-CONTAINING PROTEIN"/>
    <property type="match status" value="1"/>
</dbReference>
<feature type="domain" description="EGF-like" evidence="6">
    <location>
        <begin position="1547"/>
        <end position="1580"/>
    </location>
</feature>
<keyword evidence="2" id="KW-0677">Repeat</keyword>
<feature type="chain" id="PRO_5025658465" description="EGF-like domain-containing protein" evidence="5">
    <location>
        <begin position="39"/>
        <end position="2986"/>
    </location>
</feature>
<feature type="disulfide bond" evidence="4">
    <location>
        <begin position="1965"/>
        <end position="1974"/>
    </location>
</feature>
<comment type="caution">
    <text evidence="4">Lacks conserved residue(s) required for the propagation of feature annotation.</text>
</comment>
<evidence type="ECO:0000259" key="6">
    <source>
        <dbReference type="PROSITE" id="PS50026"/>
    </source>
</evidence>
<dbReference type="PROSITE" id="PS01186">
    <property type="entry name" value="EGF_2"/>
    <property type="match status" value="18"/>
</dbReference>
<dbReference type="OMA" id="CSEPVCF"/>
<feature type="disulfide bond" evidence="4">
    <location>
        <begin position="1097"/>
        <end position="1106"/>
    </location>
</feature>
<feature type="domain" description="EGF-like" evidence="6">
    <location>
        <begin position="2155"/>
        <end position="2187"/>
    </location>
</feature>
<dbReference type="RefSeq" id="XP_044566993.1">
    <property type="nucleotide sequence ID" value="XM_044701594.1"/>
</dbReference>
<feature type="disulfide bond" evidence="4">
    <location>
        <begin position="1767"/>
        <end position="1776"/>
    </location>
</feature>
<feature type="disulfide bond" evidence="4">
    <location>
        <begin position="1412"/>
        <end position="1421"/>
    </location>
</feature>
<feature type="disulfide bond" evidence="4">
    <location>
        <begin position="1531"/>
        <end position="1540"/>
    </location>
</feature>
<feature type="domain" description="EGF-like" evidence="6">
    <location>
        <begin position="1744"/>
        <end position="1777"/>
    </location>
</feature>
<name>A0A6A5C967_NAEFO</name>
<dbReference type="Gene3D" id="2.60.120.260">
    <property type="entry name" value="Galactose-binding domain-like"/>
    <property type="match status" value="1"/>
</dbReference>
<feature type="domain" description="EGF-like" evidence="6">
    <location>
        <begin position="1619"/>
        <end position="1658"/>
    </location>
</feature>
<dbReference type="PROSITE" id="PS50026">
    <property type="entry name" value="EGF_3"/>
    <property type="match status" value="14"/>
</dbReference>
<feature type="disulfide bond" evidence="4">
    <location>
        <begin position="1648"/>
        <end position="1657"/>
    </location>
</feature>
<proteinExistence type="predicted"/>
<keyword evidence="1 4" id="KW-0245">EGF-like domain</keyword>
<feature type="disulfide bond" evidence="4">
    <location>
        <begin position="979"/>
        <end position="988"/>
    </location>
</feature>
<protein>
    <recommendedName>
        <fullName evidence="6">EGF-like domain-containing protein</fullName>
    </recommendedName>
</protein>
<dbReference type="Pfam" id="PF25024">
    <property type="entry name" value="EGF_TEN"/>
    <property type="match status" value="4"/>
</dbReference>
<feature type="domain" description="EGF-like" evidence="6">
    <location>
        <begin position="1941"/>
        <end position="1975"/>
    </location>
</feature>
<evidence type="ECO:0000313" key="8">
    <source>
        <dbReference type="Proteomes" id="UP000444721"/>
    </source>
</evidence>
<dbReference type="VEuPathDB" id="AmoebaDB:FDP41_011210"/>
<accession>A0A6A5C967</accession>
<feature type="disulfide bond" evidence="4">
    <location>
        <begin position="1215"/>
        <end position="1224"/>
    </location>
</feature>
<dbReference type="InterPro" id="IPR000742">
    <property type="entry name" value="EGF"/>
</dbReference>
<dbReference type="InterPro" id="IPR051216">
    <property type="entry name" value="Teneurin"/>
</dbReference>
<evidence type="ECO:0000256" key="1">
    <source>
        <dbReference type="ARBA" id="ARBA00022536"/>
    </source>
</evidence>
<dbReference type="GeneID" id="68118425"/>
<feature type="domain" description="EGF-like" evidence="6">
    <location>
        <begin position="1383"/>
        <end position="1422"/>
    </location>
</feature>
<dbReference type="OrthoDB" id="409374at2759"/>
<dbReference type="VEuPathDB" id="AmoebaDB:NF0035260"/>
<keyword evidence="5" id="KW-0732">Signal</keyword>
<feature type="domain" description="EGF-like" evidence="6">
    <location>
        <begin position="1304"/>
        <end position="1344"/>
    </location>
</feature>
<feature type="domain" description="EGF-like" evidence="6">
    <location>
        <begin position="950"/>
        <end position="989"/>
    </location>
</feature>
<comment type="caution">
    <text evidence="7">The sequence shown here is derived from an EMBL/GenBank/DDBJ whole genome shotgun (WGS) entry which is preliminary data.</text>
</comment>
<evidence type="ECO:0000313" key="7">
    <source>
        <dbReference type="EMBL" id="KAF0982280.1"/>
    </source>
</evidence>
<evidence type="ECO:0000256" key="4">
    <source>
        <dbReference type="PROSITE-ProRule" id="PRU00076"/>
    </source>
</evidence>
<dbReference type="EMBL" id="VFQX01000009">
    <property type="protein sequence ID" value="KAF0982280.1"/>
    <property type="molecule type" value="Genomic_DNA"/>
</dbReference>
<dbReference type="PROSITE" id="PS00022">
    <property type="entry name" value="EGF_1"/>
    <property type="match status" value="11"/>
</dbReference>
<feature type="domain" description="EGF-like" evidence="6">
    <location>
        <begin position="1074"/>
        <end position="1107"/>
    </location>
</feature>
<evidence type="ECO:0000256" key="2">
    <source>
        <dbReference type="ARBA" id="ARBA00022737"/>
    </source>
</evidence>
<feature type="disulfide bond" evidence="4">
    <location>
        <begin position="1334"/>
        <end position="1343"/>
    </location>
</feature>
<gene>
    <name evidence="7" type="ORF">FDP41_011210</name>
</gene>
<dbReference type="PANTHER" id="PTHR11219">
    <property type="entry name" value="TENEURIN AND N-ACETYLGLUCOSAMINE-1-PHOSPHODIESTER ALPHA-N-ACETYLGLUCOSAMINIDASE"/>
    <property type="match status" value="1"/>
</dbReference>
<keyword evidence="8" id="KW-1185">Reference proteome</keyword>
<feature type="signal peptide" evidence="5">
    <location>
        <begin position="1"/>
        <end position="38"/>
    </location>
</feature>
<feature type="domain" description="EGF-like" evidence="6">
    <location>
        <begin position="1864"/>
        <end position="1896"/>
    </location>
</feature>
<dbReference type="Proteomes" id="UP000444721">
    <property type="component" value="Unassembled WGS sequence"/>
</dbReference>
<dbReference type="VEuPathDB" id="AmoebaDB:NfTy_020740"/>
<feature type="domain" description="EGF-like" evidence="6">
    <location>
        <begin position="2227"/>
        <end position="2267"/>
    </location>
</feature>
<feature type="domain" description="EGF-like" evidence="6">
    <location>
        <begin position="1501"/>
        <end position="1541"/>
    </location>
</feature>